<dbReference type="Gene3D" id="1.10.860.10">
    <property type="entry name" value="DNAb Helicase, Chain A"/>
    <property type="match status" value="1"/>
</dbReference>
<evidence type="ECO:0000313" key="17">
    <source>
        <dbReference type="Proteomes" id="UP000823882"/>
    </source>
</evidence>
<dbReference type="GO" id="GO:0005524">
    <property type="term" value="F:ATP binding"/>
    <property type="evidence" value="ECO:0007669"/>
    <property type="project" value="InterPro"/>
</dbReference>
<dbReference type="InterPro" id="IPR034151">
    <property type="entry name" value="TOPRIM_DnaG_bac"/>
</dbReference>
<dbReference type="InterPro" id="IPR002694">
    <property type="entry name" value="Znf_CHC2"/>
</dbReference>
<comment type="function">
    <text evidence="12 13">RNA polymerase that catalyzes the synthesis of short RNA molecules used as primers for DNA polymerase during DNA replication.</text>
</comment>
<evidence type="ECO:0000256" key="12">
    <source>
        <dbReference type="HAMAP-Rule" id="MF_00974"/>
    </source>
</evidence>
<evidence type="ECO:0000256" key="10">
    <source>
        <dbReference type="ARBA" id="ARBA00023125"/>
    </source>
</evidence>
<dbReference type="InterPro" id="IPR016136">
    <property type="entry name" value="DNA_helicase_N/primase_C"/>
</dbReference>
<keyword evidence="2 12" id="KW-0639">Primosome</keyword>
<dbReference type="Gene3D" id="3.90.580.10">
    <property type="entry name" value="Zinc finger, CHC2-type domain"/>
    <property type="match status" value="1"/>
</dbReference>
<evidence type="ECO:0000256" key="2">
    <source>
        <dbReference type="ARBA" id="ARBA00022515"/>
    </source>
</evidence>
<evidence type="ECO:0000256" key="9">
    <source>
        <dbReference type="ARBA" id="ARBA00022842"/>
    </source>
</evidence>
<evidence type="ECO:0000256" key="1">
    <source>
        <dbReference type="ARBA" id="ARBA00022478"/>
    </source>
</evidence>
<reference evidence="16" key="1">
    <citation type="journal article" date="2021" name="PeerJ">
        <title>Extensive microbial diversity within the chicken gut microbiome revealed by metagenomics and culture.</title>
        <authorList>
            <person name="Gilroy R."/>
            <person name="Ravi A."/>
            <person name="Getino M."/>
            <person name="Pursley I."/>
            <person name="Horton D.L."/>
            <person name="Alikhan N.F."/>
            <person name="Baker D."/>
            <person name="Gharbi K."/>
            <person name="Hall N."/>
            <person name="Watson M."/>
            <person name="Adriaenssens E.M."/>
            <person name="Foster-Nyarko E."/>
            <person name="Jarju S."/>
            <person name="Secka A."/>
            <person name="Antonio M."/>
            <person name="Oren A."/>
            <person name="Chaudhuri R.R."/>
            <person name="La Ragione R."/>
            <person name="Hildebrand F."/>
            <person name="Pallen M.J."/>
        </authorList>
    </citation>
    <scope>NUCLEOTIDE SEQUENCE</scope>
    <source>
        <strain evidence="16">CHK186-1790</strain>
    </source>
</reference>
<dbReference type="NCBIfam" id="TIGR01391">
    <property type="entry name" value="dnaG"/>
    <property type="match status" value="1"/>
</dbReference>
<comment type="catalytic activity">
    <reaction evidence="12">
        <text>ssDNA + n NTP = ssDNA/pppN(pN)n-1 hybrid + (n-1) diphosphate.</text>
        <dbReference type="EC" id="2.7.7.101"/>
    </reaction>
</comment>
<gene>
    <name evidence="12 16" type="primary">dnaG</name>
    <name evidence="16" type="ORF">H9701_09980</name>
</gene>
<dbReference type="PANTHER" id="PTHR30313">
    <property type="entry name" value="DNA PRIMASE"/>
    <property type="match status" value="1"/>
</dbReference>
<sequence length="589" mass="65902">MAIPAHFIDELVARCDIADVVADYVPLTRKGGSLWGCCPFHSERTPSFHVVPERQMYKCFGCGKGGGVINFIMEIENLSYPDAIRFLAKRAGLEVPEDREENGAYRRRRERLLELNREAARFFHASLRGPEGRAGVEYLFGKRKLSKATVTRFGLGMAPEGWDNLITAMAAKGYEKSDLLDAGLVVRSKEGRVYDRFRNRVMFPIIDLRGDVIGFGGRVLDDSTPKYLNSPDTPVFNKGRNLFALNIAKRSRLGRIILTEGYMDTISLHQGGFDCAVASLGTALTPEHAQLLSRYTKEVVIAYDGDGAGVSAAQRAIPILEKTGMKVRVLRVKGAKDPDEFLKQYGPEAFAKLLDQSENHIEYRIEQVKAKYDLTDDAQRVEFLREAVDVVAGLHSPVEREVYGARCAELAGISAEAMAQEVKGERTRRARKELRQQERRDLTPAVQLQPQERSLRYENIRSARAEEGVLRLVLLDPELFRKTGSLTPEHFSSPLLGKTYRLLRERWEQGLAVQLSALAGELEPGEMSCLAGIVQRPESLQNGGQAMADYIDIIEDEAEKRSLPGDRDALLTLQKKLLEKKAYGGYAHE</sequence>
<dbReference type="PROSITE" id="PS50880">
    <property type="entry name" value="TOPRIM"/>
    <property type="match status" value="1"/>
</dbReference>
<comment type="domain">
    <text evidence="12">Contains an N-terminal zinc-binding domain, a central core domain that contains the primase activity, and a C-terminal DnaB-binding domain.</text>
</comment>
<dbReference type="FunFam" id="3.90.980.10:FF:000001">
    <property type="entry name" value="DNA primase"/>
    <property type="match status" value="1"/>
</dbReference>
<evidence type="ECO:0000256" key="5">
    <source>
        <dbReference type="ARBA" id="ARBA00022705"/>
    </source>
</evidence>
<dbReference type="InterPro" id="IPR037068">
    <property type="entry name" value="DNA_primase_core_N_sf"/>
</dbReference>
<dbReference type="PIRSF" id="PIRSF002811">
    <property type="entry name" value="DnaG"/>
    <property type="match status" value="1"/>
</dbReference>
<dbReference type="GO" id="GO:0000428">
    <property type="term" value="C:DNA-directed RNA polymerase complex"/>
    <property type="evidence" value="ECO:0007669"/>
    <property type="project" value="UniProtKB-KW"/>
</dbReference>
<dbReference type="SUPFAM" id="SSF56731">
    <property type="entry name" value="DNA primase core"/>
    <property type="match status" value="1"/>
</dbReference>
<dbReference type="GO" id="GO:0008270">
    <property type="term" value="F:zinc ion binding"/>
    <property type="evidence" value="ECO:0007669"/>
    <property type="project" value="UniProtKB-UniRule"/>
</dbReference>
<dbReference type="InterPro" id="IPR013264">
    <property type="entry name" value="DNAG_N"/>
</dbReference>
<evidence type="ECO:0000256" key="13">
    <source>
        <dbReference type="PIRNR" id="PIRNR002811"/>
    </source>
</evidence>
<dbReference type="GO" id="GO:0003899">
    <property type="term" value="F:DNA-directed RNA polymerase activity"/>
    <property type="evidence" value="ECO:0007669"/>
    <property type="project" value="UniProtKB-UniRule"/>
</dbReference>
<evidence type="ECO:0000313" key="16">
    <source>
        <dbReference type="EMBL" id="HJC41861.1"/>
    </source>
</evidence>
<dbReference type="InterPro" id="IPR036185">
    <property type="entry name" value="DNA_heli_DnaB-like_N_sf"/>
</dbReference>
<comment type="subunit">
    <text evidence="12">Monomer. Interacts with DnaB.</text>
</comment>
<keyword evidence="10 12" id="KW-0238">DNA-binding</keyword>
<dbReference type="InterPro" id="IPR036977">
    <property type="entry name" value="DNA_primase_Znf_CHC2"/>
</dbReference>
<dbReference type="InterPro" id="IPR006295">
    <property type="entry name" value="DNA_primase_DnaG"/>
</dbReference>
<dbReference type="PANTHER" id="PTHR30313:SF2">
    <property type="entry name" value="DNA PRIMASE"/>
    <property type="match status" value="1"/>
</dbReference>
<dbReference type="GO" id="GO:0003678">
    <property type="term" value="F:DNA helicase activity"/>
    <property type="evidence" value="ECO:0007669"/>
    <property type="project" value="InterPro"/>
</dbReference>
<dbReference type="SMART" id="SM00493">
    <property type="entry name" value="TOPRIM"/>
    <property type="match status" value="1"/>
</dbReference>
<keyword evidence="9" id="KW-0460">Magnesium</keyword>
<dbReference type="GO" id="GO:0006269">
    <property type="term" value="P:DNA replication, synthesis of primer"/>
    <property type="evidence" value="ECO:0007669"/>
    <property type="project" value="UniProtKB-UniRule"/>
</dbReference>
<dbReference type="GO" id="GO:0005737">
    <property type="term" value="C:cytoplasm"/>
    <property type="evidence" value="ECO:0007669"/>
    <property type="project" value="TreeGrafter"/>
</dbReference>
<evidence type="ECO:0000256" key="11">
    <source>
        <dbReference type="ARBA" id="ARBA00023163"/>
    </source>
</evidence>
<dbReference type="InterPro" id="IPR030846">
    <property type="entry name" value="DnaG_bac"/>
</dbReference>
<dbReference type="Pfam" id="PF08275">
    <property type="entry name" value="DNAG_N"/>
    <property type="match status" value="1"/>
</dbReference>
<dbReference type="SUPFAM" id="SSF57783">
    <property type="entry name" value="Zinc beta-ribbon"/>
    <property type="match status" value="1"/>
</dbReference>
<comment type="similarity">
    <text evidence="12 13">Belongs to the DnaG primase family.</text>
</comment>
<dbReference type="EMBL" id="DWWJ01000188">
    <property type="protein sequence ID" value="HJC41861.1"/>
    <property type="molecule type" value="Genomic_DNA"/>
</dbReference>
<evidence type="ECO:0000256" key="7">
    <source>
        <dbReference type="ARBA" id="ARBA00022771"/>
    </source>
</evidence>
<dbReference type="InterPro" id="IPR019475">
    <property type="entry name" value="DNA_primase_DnaB-bd"/>
</dbReference>
<dbReference type="EC" id="2.7.7.101" evidence="12"/>
<evidence type="ECO:0000256" key="3">
    <source>
        <dbReference type="ARBA" id="ARBA00022679"/>
    </source>
</evidence>
<keyword evidence="8 12" id="KW-0862">Zinc</keyword>
<dbReference type="Gene3D" id="3.40.1360.10">
    <property type="match status" value="1"/>
</dbReference>
<protein>
    <recommendedName>
        <fullName evidence="12 13">DNA primase</fullName>
        <ecNumber evidence="12">2.7.7.101</ecNumber>
    </recommendedName>
</protein>
<dbReference type="Proteomes" id="UP000823882">
    <property type="component" value="Unassembled WGS sequence"/>
</dbReference>
<dbReference type="Pfam" id="PF10410">
    <property type="entry name" value="DnaB_bind"/>
    <property type="match status" value="1"/>
</dbReference>
<comment type="caution">
    <text evidence="16">The sequence shown here is derived from an EMBL/GenBank/DDBJ whole genome shotgun (WGS) entry which is preliminary data.</text>
</comment>
<dbReference type="CDD" id="cd03364">
    <property type="entry name" value="TOPRIM_DnaG_primases"/>
    <property type="match status" value="1"/>
</dbReference>
<keyword evidence="6 12" id="KW-0479">Metal-binding</keyword>
<dbReference type="GO" id="GO:1990077">
    <property type="term" value="C:primosome complex"/>
    <property type="evidence" value="ECO:0007669"/>
    <property type="project" value="UniProtKB-KW"/>
</dbReference>
<evidence type="ECO:0000256" key="14">
    <source>
        <dbReference type="PIRSR" id="PIRSR002811-1"/>
    </source>
</evidence>
<keyword evidence="11 12" id="KW-0804">Transcription</keyword>
<keyword evidence="3 12" id="KW-0808">Transferase</keyword>
<keyword evidence="5 12" id="KW-0235">DNA replication</keyword>
<dbReference type="SMART" id="SM00400">
    <property type="entry name" value="ZnF_CHCC"/>
    <property type="match status" value="1"/>
</dbReference>
<dbReference type="FunFam" id="3.90.580.10:FF:000001">
    <property type="entry name" value="DNA primase"/>
    <property type="match status" value="1"/>
</dbReference>
<organism evidence="16 17">
    <name type="scientific">Candidatus Intestinimonas pullistercoris</name>
    <dbReference type="NCBI Taxonomy" id="2838623"/>
    <lineage>
        <taxon>Bacteria</taxon>
        <taxon>Bacillati</taxon>
        <taxon>Bacillota</taxon>
        <taxon>Clostridia</taxon>
        <taxon>Eubacteriales</taxon>
        <taxon>Intestinimonas</taxon>
    </lineage>
</organism>
<evidence type="ECO:0000256" key="4">
    <source>
        <dbReference type="ARBA" id="ARBA00022695"/>
    </source>
</evidence>
<accession>A0A9D2P230</accession>
<proteinExistence type="inferred from homology"/>
<dbReference type="InterPro" id="IPR050219">
    <property type="entry name" value="DnaG_primase"/>
</dbReference>
<evidence type="ECO:0000259" key="15">
    <source>
        <dbReference type="PROSITE" id="PS50880"/>
    </source>
</evidence>
<keyword evidence="1 12" id="KW-0240">DNA-directed RNA polymerase</keyword>
<reference evidence="16" key="2">
    <citation type="submission" date="2021-04" db="EMBL/GenBank/DDBJ databases">
        <authorList>
            <person name="Gilroy R."/>
        </authorList>
    </citation>
    <scope>NUCLEOTIDE SEQUENCE</scope>
    <source>
        <strain evidence="16">CHK186-1790</strain>
    </source>
</reference>
<keyword evidence="4 12" id="KW-0548">Nucleotidyltransferase</keyword>
<feature type="zinc finger region" description="CHC2-type" evidence="12 14">
    <location>
        <begin position="38"/>
        <end position="62"/>
    </location>
</feature>
<dbReference type="Gene3D" id="3.90.980.10">
    <property type="entry name" value="DNA primase, catalytic core, N-terminal domain"/>
    <property type="match status" value="1"/>
</dbReference>
<comment type="cofactor">
    <cofactor evidence="12 13 14">
        <name>Zn(2+)</name>
        <dbReference type="ChEBI" id="CHEBI:29105"/>
    </cofactor>
    <text evidence="12 13 14">Binds 1 zinc ion per monomer.</text>
</comment>
<dbReference type="Pfam" id="PF01807">
    <property type="entry name" value="Zn_ribbon_DnaG"/>
    <property type="match status" value="1"/>
</dbReference>
<dbReference type="AlphaFoldDB" id="A0A9D2P230"/>
<evidence type="ECO:0000256" key="6">
    <source>
        <dbReference type="ARBA" id="ARBA00022723"/>
    </source>
</evidence>
<dbReference type="SUPFAM" id="SSF48024">
    <property type="entry name" value="N-terminal domain of DnaB helicase"/>
    <property type="match status" value="1"/>
</dbReference>
<feature type="domain" description="Toprim" evidence="15">
    <location>
        <begin position="254"/>
        <end position="335"/>
    </location>
</feature>
<name>A0A9D2P230_9FIRM</name>
<dbReference type="InterPro" id="IPR006171">
    <property type="entry name" value="TOPRIM_dom"/>
</dbReference>
<dbReference type="Pfam" id="PF13155">
    <property type="entry name" value="Toprim_2"/>
    <property type="match status" value="1"/>
</dbReference>
<dbReference type="HAMAP" id="MF_00974">
    <property type="entry name" value="DNA_primase_DnaG"/>
    <property type="match status" value="1"/>
</dbReference>
<keyword evidence="7 12" id="KW-0863">Zinc-finger</keyword>
<dbReference type="GO" id="GO:0003677">
    <property type="term" value="F:DNA binding"/>
    <property type="evidence" value="ECO:0007669"/>
    <property type="project" value="UniProtKB-KW"/>
</dbReference>
<evidence type="ECO:0000256" key="8">
    <source>
        <dbReference type="ARBA" id="ARBA00022833"/>
    </source>
</evidence>